<keyword evidence="9" id="KW-0411">Iron-sulfur</keyword>
<dbReference type="InterPro" id="IPR058560">
    <property type="entry name" value="DNA_primase_C"/>
</dbReference>
<reference evidence="13 14" key="1">
    <citation type="journal article" date="2017" name="Curr. Biol.">
        <title>The Evolution of Venom by Co-option of Single-Copy Genes.</title>
        <authorList>
            <person name="Martinson E.O."/>
            <person name="Mrinalini"/>
            <person name="Kelkar Y.D."/>
            <person name="Chang C.H."/>
            <person name="Werren J.H."/>
        </authorList>
    </citation>
    <scope>NUCLEOTIDE SEQUENCE [LARGE SCALE GENOMIC DNA]</scope>
    <source>
        <strain evidence="13 14">Alberta</strain>
        <tissue evidence="13">Whole body</tissue>
    </source>
</reference>
<dbReference type="GO" id="GO:0006269">
    <property type="term" value="P:DNA replication, synthesis of primer"/>
    <property type="evidence" value="ECO:0007669"/>
    <property type="project" value="UniProtKB-KW"/>
</dbReference>
<comment type="caution">
    <text evidence="13">The sequence shown here is derived from an EMBL/GenBank/DDBJ whole genome shotgun (WGS) entry which is preliminary data.</text>
</comment>
<dbReference type="InterPro" id="IPR007238">
    <property type="entry name" value="DNA_primase_lsu_euk/arc"/>
</dbReference>
<keyword evidence="14" id="KW-1185">Reference proteome</keyword>
<dbReference type="GO" id="GO:0003677">
    <property type="term" value="F:DNA binding"/>
    <property type="evidence" value="ECO:0007669"/>
    <property type="project" value="UniProtKB-KW"/>
</dbReference>
<sequence length="607" mass="70180">MYISYLYTTSSTASFSLQSTLLPILRWQWEGEIQLRTQGGGEKARILHQHGATGDVCTQHVPMQSECGKCSKMDYTPKRRRTHKPEKSALLEAYPHDLQLYKVPPIGQISLVEFQDLALERQKVLQLLELTLAQQHKSIDEIKLAFTSALKKEGYHAYARLVNALGCSSHTDIDLEARRRDHIAHFVLRLAYSLKDDLQNYMLTYETELFKLRFHSLNREGLTQFLATSGLHYSPVSQEFKEQNRQNLYMSTAKEGDFENTDFYELPFDKVVDLISDRKVYLHKGIAYVPQNDLITVFLTHFRTNLSIELNKARKFVLNNLDDERLQSFLKSLPECFTGMAKVVWNSQNVPIAKLNDLSKTSYPLCMRIMHEHLTTNHHLKNTGRLQYGLFLKGVGVTLEDSIEFWKSEMTKKEDCNEDKFNKQYLYQIRYNYGKVGRRVDYRPAGCNKLISEPVGPAEVHGCPYKHMDTDELTKKLLECHLPHSDVGEITKLASEGHYILACTRYFESTHKQPPARMFLHPNHYFQESRNILTIDEVKEETTVQDTYMPLSPEKISQPIKVKVENNLDTSNSVTPSRQIEKKVRTLDKKDKMDPTNIEALLNDDSD</sequence>
<keyword evidence="7" id="KW-0479">Metal-binding</keyword>
<dbReference type="GO" id="GO:0051539">
    <property type="term" value="F:4 iron, 4 sulfur cluster binding"/>
    <property type="evidence" value="ECO:0007669"/>
    <property type="project" value="UniProtKB-KW"/>
</dbReference>
<dbReference type="AlphaFoldDB" id="A0A232FLR2"/>
<evidence type="ECO:0000256" key="8">
    <source>
        <dbReference type="ARBA" id="ARBA00023004"/>
    </source>
</evidence>
<evidence type="ECO:0000256" key="5">
    <source>
        <dbReference type="ARBA" id="ARBA00022515"/>
    </source>
</evidence>
<evidence type="ECO:0000256" key="2">
    <source>
        <dbReference type="ARBA" id="ARBA00010564"/>
    </source>
</evidence>
<dbReference type="EMBL" id="NNAY01000039">
    <property type="protein sequence ID" value="OXU31674.1"/>
    <property type="molecule type" value="Genomic_DNA"/>
</dbReference>
<dbReference type="GO" id="GO:0046872">
    <property type="term" value="F:metal ion binding"/>
    <property type="evidence" value="ECO:0007669"/>
    <property type="project" value="UniProtKB-KW"/>
</dbReference>
<keyword evidence="8" id="KW-0408">Iron</keyword>
<proteinExistence type="inferred from homology"/>
<dbReference type="STRING" id="543379.A0A232FLR2"/>
<gene>
    <name evidence="13" type="ORF">TSAR_000715</name>
</gene>
<comment type="similarity">
    <text evidence="2">Belongs to the eukaryotic-type primase large subunit family.</text>
</comment>
<evidence type="ECO:0000256" key="11">
    <source>
        <dbReference type="SAM" id="MobiDB-lite"/>
    </source>
</evidence>
<dbReference type="Gene3D" id="1.20.930.80">
    <property type="match status" value="1"/>
</dbReference>
<dbReference type="InterPro" id="IPR016558">
    <property type="entry name" value="DNA_primase_lsu_euk"/>
</dbReference>
<evidence type="ECO:0000256" key="3">
    <source>
        <dbReference type="ARBA" id="ARBA00019038"/>
    </source>
</evidence>
<dbReference type="PANTHER" id="PTHR10537:SF3">
    <property type="entry name" value="DNA PRIMASE LARGE SUBUNIT"/>
    <property type="match status" value="1"/>
</dbReference>
<keyword evidence="4" id="KW-0004">4Fe-4S</keyword>
<evidence type="ECO:0000313" key="13">
    <source>
        <dbReference type="EMBL" id="OXU31674.1"/>
    </source>
</evidence>
<evidence type="ECO:0000313" key="14">
    <source>
        <dbReference type="Proteomes" id="UP000215335"/>
    </source>
</evidence>
<dbReference type="OrthoDB" id="421393at2759"/>
<dbReference type="CDD" id="cd07322">
    <property type="entry name" value="PriL_PriS_Eukaryotic"/>
    <property type="match status" value="1"/>
</dbReference>
<dbReference type="Proteomes" id="UP000215335">
    <property type="component" value="Unassembled WGS sequence"/>
</dbReference>
<feature type="compositionally biased region" description="Basic and acidic residues" evidence="11">
    <location>
        <begin position="579"/>
        <end position="594"/>
    </location>
</feature>
<feature type="domain" description="DNA primase large subunit C-terminal" evidence="12">
    <location>
        <begin position="358"/>
        <end position="526"/>
    </location>
</feature>
<dbReference type="PANTHER" id="PTHR10537">
    <property type="entry name" value="DNA PRIMASE LARGE SUBUNIT"/>
    <property type="match status" value="1"/>
</dbReference>
<protein>
    <recommendedName>
        <fullName evidence="3">DNA primase large subunit</fullName>
    </recommendedName>
</protein>
<feature type="compositionally biased region" description="Polar residues" evidence="11">
    <location>
        <begin position="569"/>
        <end position="578"/>
    </location>
</feature>
<organism evidence="13 14">
    <name type="scientific">Trichomalopsis sarcophagae</name>
    <dbReference type="NCBI Taxonomy" id="543379"/>
    <lineage>
        <taxon>Eukaryota</taxon>
        <taxon>Metazoa</taxon>
        <taxon>Ecdysozoa</taxon>
        <taxon>Arthropoda</taxon>
        <taxon>Hexapoda</taxon>
        <taxon>Insecta</taxon>
        <taxon>Pterygota</taxon>
        <taxon>Neoptera</taxon>
        <taxon>Endopterygota</taxon>
        <taxon>Hymenoptera</taxon>
        <taxon>Apocrita</taxon>
        <taxon>Proctotrupomorpha</taxon>
        <taxon>Chalcidoidea</taxon>
        <taxon>Pteromalidae</taxon>
        <taxon>Pteromalinae</taxon>
        <taxon>Trichomalopsis</taxon>
    </lineage>
</organism>
<evidence type="ECO:0000256" key="6">
    <source>
        <dbReference type="ARBA" id="ARBA00022705"/>
    </source>
</evidence>
<evidence type="ECO:0000256" key="7">
    <source>
        <dbReference type="ARBA" id="ARBA00022723"/>
    </source>
</evidence>
<keyword evidence="10" id="KW-0238">DNA-binding</keyword>
<accession>A0A232FLR2</accession>
<evidence type="ECO:0000256" key="9">
    <source>
        <dbReference type="ARBA" id="ARBA00023014"/>
    </source>
</evidence>
<keyword evidence="6" id="KW-0235">DNA replication</keyword>
<evidence type="ECO:0000259" key="12">
    <source>
        <dbReference type="Pfam" id="PF04104"/>
    </source>
</evidence>
<evidence type="ECO:0000256" key="4">
    <source>
        <dbReference type="ARBA" id="ARBA00022485"/>
    </source>
</evidence>
<evidence type="ECO:0000256" key="10">
    <source>
        <dbReference type="ARBA" id="ARBA00023125"/>
    </source>
</evidence>
<comment type="cofactor">
    <cofactor evidence="1">
        <name>[4Fe-4S] cluster</name>
        <dbReference type="ChEBI" id="CHEBI:49883"/>
    </cofactor>
</comment>
<keyword evidence="5" id="KW-0639">Primosome</keyword>
<name>A0A232FLR2_9HYME</name>
<dbReference type="Pfam" id="PF04104">
    <property type="entry name" value="DNA_primase_lrg"/>
    <property type="match status" value="1"/>
</dbReference>
<feature type="region of interest" description="Disordered" evidence="11">
    <location>
        <begin position="569"/>
        <end position="607"/>
    </location>
</feature>
<dbReference type="GO" id="GO:0005658">
    <property type="term" value="C:alpha DNA polymerase:primase complex"/>
    <property type="evidence" value="ECO:0007669"/>
    <property type="project" value="UniProtKB-ARBA"/>
</dbReference>
<dbReference type="GO" id="GO:0006270">
    <property type="term" value="P:DNA replication initiation"/>
    <property type="evidence" value="ECO:0007669"/>
    <property type="project" value="TreeGrafter"/>
</dbReference>
<evidence type="ECO:0000256" key="1">
    <source>
        <dbReference type="ARBA" id="ARBA00001966"/>
    </source>
</evidence>
<dbReference type="Pfam" id="PF26466">
    <property type="entry name" value="DNA_primase_lrg_N"/>
    <property type="match status" value="1"/>
</dbReference>